<evidence type="ECO:0000313" key="1">
    <source>
        <dbReference type="EMBL" id="QEY64960.1"/>
    </source>
</evidence>
<dbReference type="AlphaFoldDB" id="A0A5J6QR51"/>
<dbReference type="KEGG" id="plal:FXN65_23930"/>
<dbReference type="EMBL" id="CP043311">
    <property type="protein sequence ID" value="QEY64960.1"/>
    <property type="molecule type" value="Genomic_DNA"/>
</dbReference>
<proteinExistence type="predicted"/>
<keyword evidence="2" id="KW-1185">Reference proteome</keyword>
<dbReference type="Proteomes" id="UP000327179">
    <property type="component" value="Chromosome"/>
</dbReference>
<dbReference type="Gene3D" id="1.10.10.60">
    <property type="entry name" value="Homeodomain-like"/>
    <property type="match status" value="1"/>
</dbReference>
<evidence type="ECO:0000313" key="2">
    <source>
        <dbReference type="Proteomes" id="UP000327179"/>
    </source>
</evidence>
<gene>
    <name evidence="1" type="ORF">FXN65_23930</name>
</gene>
<protein>
    <submittedName>
        <fullName evidence="1">Helix-turn-helix domain-containing protein</fullName>
    </submittedName>
</protein>
<name>A0A5J6QR51_9GAMM</name>
<sequence>MAGKHATPDQSAQAVILREAGYTLSVIAERLGVSLSSVQRLLKKNHAVAGATKQALIEKARDDMLSSAFSLERVQQMAASLVLDDFALSQKIRQKLHRALDAIEPDSPNASRALAANATTLKLTQDVNRRALPLDKLEQAQAVEELPALEIHIMSGMDVEEMRAQQRLEEAELNGDEEAASEELETLQWIAARKAIRSESNDIVVIED</sequence>
<accession>A0A5J6QR51</accession>
<dbReference type="RefSeq" id="WP_151137063.1">
    <property type="nucleotide sequence ID" value="NZ_CP043311.1"/>
</dbReference>
<organism evidence="1 2">
    <name type="scientific">Metapseudomonas lalkuanensis</name>
    <dbReference type="NCBI Taxonomy" id="2604832"/>
    <lineage>
        <taxon>Bacteria</taxon>
        <taxon>Pseudomonadati</taxon>
        <taxon>Pseudomonadota</taxon>
        <taxon>Gammaproteobacteria</taxon>
        <taxon>Pseudomonadales</taxon>
        <taxon>Pseudomonadaceae</taxon>
        <taxon>Metapseudomonas</taxon>
    </lineage>
</organism>
<reference evidence="1 2" key="1">
    <citation type="submission" date="2019-08" db="EMBL/GenBank/DDBJ databases">
        <title>Whole-genome Sequencing of e-waste polymer degrading bacterium Pseudomonas sp. strain PE08.</title>
        <authorList>
            <person name="Kirdat K."/>
            <person name="Debbarma P."/>
            <person name="Narawade N."/>
            <person name="Suyal D."/>
            <person name="Thorat V."/>
            <person name="Shouche Y."/>
            <person name="Goel R."/>
            <person name="Yadav A."/>
        </authorList>
    </citation>
    <scope>NUCLEOTIDE SEQUENCE [LARGE SCALE GENOMIC DNA]</scope>
    <source>
        <strain evidence="1 2">PE08</strain>
    </source>
</reference>
<dbReference type="Pfam" id="PF13384">
    <property type="entry name" value="HTH_23"/>
    <property type="match status" value="1"/>
</dbReference>